<feature type="transmembrane region" description="Helical" evidence="1">
    <location>
        <begin position="44"/>
        <end position="71"/>
    </location>
</feature>
<evidence type="ECO:0000313" key="2">
    <source>
        <dbReference type="EMBL" id="SDK75942.1"/>
    </source>
</evidence>
<sequence length="73" mass="7470">MILFVVFALLVLGFLCLCALALLGYFIVMIILSCTTGERSGATAGWRLAALTIGLPLTLIAGGAVALVSVAQS</sequence>
<keyword evidence="1" id="KW-1133">Transmembrane helix</keyword>
<proteinExistence type="predicted"/>
<reference evidence="2 3" key="1">
    <citation type="submission" date="2016-10" db="EMBL/GenBank/DDBJ databases">
        <authorList>
            <person name="de Groot N.N."/>
        </authorList>
    </citation>
    <scope>NUCLEOTIDE SEQUENCE [LARGE SCALE GENOMIC DNA]</scope>
    <source>
        <strain evidence="2 3">CGMCC 4.5727</strain>
    </source>
</reference>
<dbReference type="Proteomes" id="UP000199155">
    <property type="component" value="Unassembled WGS sequence"/>
</dbReference>
<accession>A0A1G9EIH2</accession>
<name>A0A1G9EIH2_9ACTN</name>
<evidence type="ECO:0000313" key="3">
    <source>
        <dbReference type="Proteomes" id="UP000199155"/>
    </source>
</evidence>
<keyword evidence="1" id="KW-0812">Transmembrane</keyword>
<gene>
    <name evidence="2" type="ORF">SAMN05421806_111193</name>
</gene>
<dbReference type="STRING" id="417292.SAMN05421806_111193"/>
<dbReference type="AlphaFoldDB" id="A0A1G9EIH2"/>
<dbReference type="EMBL" id="FNFF01000011">
    <property type="protein sequence ID" value="SDK75942.1"/>
    <property type="molecule type" value="Genomic_DNA"/>
</dbReference>
<evidence type="ECO:0000256" key="1">
    <source>
        <dbReference type="SAM" id="Phobius"/>
    </source>
</evidence>
<organism evidence="2 3">
    <name type="scientific">Streptomyces indicus</name>
    <dbReference type="NCBI Taxonomy" id="417292"/>
    <lineage>
        <taxon>Bacteria</taxon>
        <taxon>Bacillati</taxon>
        <taxon>Actinomycetota</taxon>
        <taxon>Actinomycetes</taxon>
        <taxon>Kitasatosporales</taxon>
        <taxon>Streptomycetaceae</taxon>
        <taxon>Streptomyces</taxon>
    </lineage>
</organism>
<feature type="transmembrane region" description="Helical" evidence="1">
    <location>
        <begin position="6"/>
        <end position="32"/>
    </location>
</feature>
<dbReference type="RefSeq" id="WP_093614010.1">
    <property type="nucleotide sequence ID" value="NZ_FNFF01000011.1"/>
</dbReference>
<protein>
    <submittedName>
        <fullName evidence="2">Uncharacterized protein</fullName>
    </submittedName>
</protein>
<keyword evidence="3" id="KW-1185">Reference proteome</keyword>
<keyword evidence="1" id="KW-0472">Membrane</keyword>